<dbReference type="PANTHER" id="PTHR24099:SF11">
    <property type="entry name" value="FIBRONECTIN TYPE III DOMAIN-CONTAINING 3BA-RELATED"/>
    <property type="match status" value="1"/>
</dbReference>
<comment type="caution">
    <text evidence="4">The sequence shown here is derived from an EMBL/GenBank/DDBJ whole genome shotgun (WGS) entry which is preliminary data.</text>
</comment>
<evidence type="ECO:0000259" key="3">
    <source>
        <dbReference type="PROSITE" id="PS50853"/>
    </source>
</evidence>
<dbReference type="VEuPathDB" id="FungiDB:PC110_g11063"/>
<dbReference type="Pfam" id="PF00041">
    <property type="entry name" value="fn3"/>
    <property type="match status" value="2"/>
</dbReference>
<dbReference type="SMART" id="SM00060">
    <property type="entry name" value="FN3"/>
    <property type="match status" value="4"/>
</dbReference>
<feature type="region of interest" description="Disordered" evidence="1">
    <location>
        <begin position="201"/>
        <end position="241"/>
    </location>
</feature>
<feature type="domain" description="Fibronectin type-III" evidence="3">
    <location>
        <begin position="1437"/>
        <end position="1528"/>
    </location>
</feature>
<dbReference type="PROSITE" id="PS50853">
    <property type="entry name" value="FN3"/>
    <property type="match status" value="3"/>
</dbReference>
<evidence type="ECO:0000313" key="5">
    <source>
        <dbReference type="Proteomes" id="UP000688947"/>
    </source>
</evidence>
<feature type="compositionally biased region" description="Acidic residues" evidence="1">
    <location>
        <begin position="205"/>
        <end position="216"/>
    </location>
</feature>
<accession>A0A8T1UVP2</accession>
<feature type="region of interest" description="Disordered" evidence="1">
    <location>
        <begin position="1959"/>
        <end position="1982"/>
    </location>
</feature>
<evidence type="ECO:0000259" key="2">
    <source>
        <dbReference type="PROSITE" id="PS50222"/>
    </source>
</evidence>
<dbReference type="InterPro" id="IPR018247">
    <property type="entry name" value="EF_Hand_1_Ca_BS"/>
</dbReference>
<feature type="compositionally biased region" description="Basic and acidic residues" evidence="1">
    <location>
        <begin position="366"/>
        <end position="379"/>
    </location>
</feature>
<dbReference type="PROSITE" id="PS50222">
    <property type="entry name" value="EF_HAND_2"/>
    <property type="match status" value="3"/>
</dbReference>
<dbReference type="SMART" id="SM00054">
    <property type="entry name" value="EFh"/>
    <property type="match status" value="4"/>
</dbReference>
<proteinExistence type="predicted"/>
<dbReference type="InterPro" id="IPR050617">
    <property type="entry name" value="E3_ligase_FN3/SPRY"/>
</dbReference>
<evidence type="ECO:0000313" key="4">
    <source>
        <dbReference type="EMBL" id="KAG6971101.1"/>
    </source>
</evidence>
<organism evidence="4 5">
    <name type="scientific">Phytophthora cactorum</name>
    <dbReference type="NCBI Taxonomy" id="29920"/>
    <lineage>
        <taxon>Eukaryota</taxon>
        <taxon>Sar</taxon>
        <taxon>Stramenopiles</taxon>
        <taxon>Oomycota</taxon>
        <taxon>Peronosporomycetes</taxon>
        <taxon>Peronosporales</taxon>
        <taxon>Peronosporaceae</taxon>
        <taxon>Phytophthora</taxon>
    </lineage>
</organism>
<evidence type="ECO:0000256" key="1">
    <source>
        <dbReference type="SAM" id="MobiDB-lite"/>
    </source>
</evidence>
<feature type="region of interest" description="Disordered" evidence="1">
    <location>
        <begin position="838"/>
        <end position="883"/>
    </location>
</feature>
<feature type="compositionally biased region" description="Basic and acidic residues" evidence="1">
    <location>
        <begin position="853"/>
        <end position="883"/>
    </location>
</feature>
<reference evidence="4" key="1">
    <citation type="submission" date="2021-01" db="EMBL/GenBank/DDBJ databases">
        <title>Phytophthora aleatoria, a newly-described species from Pinus radiata is distinct from Phytophthora cactorum isolates based on comparative genomics.</title>
        <authorList>
            <person name="Mcdougal R."/>
            <person name="Panda P."/>
            <person name="Williams N."/>
            <person name="Studholme D.J."/>
        </authorList>
    </citation>
    <scope>NUCLEOTIDE SEQUENCE</scope>
    <source>
        <strain evidence="4">NZFS 3830</strain>
    </source>
</reference>
<sequence>MSNGAYDRRGSSIAADVDAAIERVVDHFENSDLALRLDVLRALSAQAKLAFETTRVREHLAKHPVSMDLIQGVTSQSPVYKTLAEKLTVDSCSCDYDVQRNVVMTTNVRWTLEPKSSRKPTKKRKKSTPPVDKKEKGPMITKYKFERVRQEAEEEGGQETLIKFTVVVAFGDDDANPRELLHFEMACEYAYPKSYYEDQKQLPSDNEEVDDDDDENEKSAKKQQQNEEGAEEEKGDGKTFGEELRGFRFNNEVLAAMGEWMGADDEELDPVDVIGFFMALPVHEDEWLVDERVCEILFQGGMGADSDEEGFKDMVAGKRLRSLSSKETLRRPPSSTRDDSIDDLYENNAFGDEDRDLEAATAQAESKTKRSAVEPRETKGAGTKSQGNKVQFDVWVARKDKYERMARALAQLDSARAASEDSWLEVAVALAATDCQLKTGKTSSCDCPGVCREPAHSVARQRSRCQCPARKCSLCRRCVGTKPGAISPKMIAVLKPYEAVVGGSFDSTKAMLDLAGVLVRTGEGHSVSLEDGTSVRITTAAFRMAQTVLAQCSILESPEGVKLQRPCTCPIRSLGDLWVKWTTKNHTFSRVPLTEDEAKQFSAGTRQMMDQDKNEDGFATYYMTLKWHAAAKPQKGDTAKIAARRALTADQKKQNAFFLGLCKKYWQKAQLRVAEYLQKTLTAMADNAQSSGKSTADVEMAALNRLGVRRMLQWLEEDAEAVENARQEEAREKAEGGIVAHNAWVRRKDRLRIRMPAPEANNGARPVRQAPPPPRFDFSLGSGLVRQKQPCRPPSSTAELMRNSGLKYVHAMSEGFQGRGGDLEKSKQLLVQQGHVLRDNFDQDNGDDDDDPDSKPFSKDRYLFERRNNPALRGKLEGDRRRREQSRESYAAWVAHKAMRDKAVKFLEHLPRPREGEEDEPIVDNNASYEDAFDEDSGRSGPATPATVRWEEVGKALKAVDRTLLDAWVRWSRGFRSAGRCRALWESFVPVSCDVHCASSPLRDVFLKLLHRPSGVNYRQAGVEFCMRRHKQALARGDAIDENGEELDEDLEEAKLIARYGFVTGRELAVLVRGLGVVLQPEESQRLVEFFADPEEAQAASGAVRIKLEAFLAVVGDERRALCRGDTDQLLSSVCMWETVCHECGMLNAFQLVLGTEGSSHRRRAELPGHVCRREQYGGRFTCSPESDMIAVRRVAPRQCAFAQWDDTQAAPFLKKLELWSAVPREQHVLRELVTSGQPPSIPVLERDDDDDALDLTTMLRLRWKMPETGNGGAPAFYQLETAGAEGSATFRVSNYHEICRDPKDFSDNDGVPRGSFTVTGLSPNTKYAFRVRALNGFGAGGYAFSYFVTAPARPAEPLAITIGPYSVKLAWESSSYYTRRLRELEEVFREADADGNGRISRDEFMEEIERRKPKLVAFLQQTTAASATENGAASGAPLSVFDAIETDDNESISWDEFLRFFHGVLDLSDAASRSSREYVEIYRGAAPRFEVLGLHSGTTYQFRVQAVNAEGRASLHSEPVVVNTLLPTPAPPTVNPAAMEPAVQSGVLHLRWAVANARPSLSAAALRVPNGADDQVSRLLKEWAQETSLDDGAVDFKARFDRYDVDGSGYLELPEFQTLLSELGVPPTPERLAAYLAAFDLDSDGKISFPEFARWWTQPDVHYVLKRDSGCRGGEEDGTQVPGCSKADEMRLVCYRGSEAAATVSGLEPNTRYRFRLRLVGAHASSALSEALTIYTAPSAPTCVGRVDVGSDSALVRWHPGPGGAVRYAVDCKRIETLTPRSSSLNDGPSEWRRVYEGREPLANLRELQPETVYRLRVFAINSDGIPSAQSTVSQLCTTSKEDAQRRARLAKRSAGAADYFTIECGPEEGDLVLGDTVLFCERLMRRSTEADRFSRPTSGLTQASVCSVTSSTGGAEAVGERTVAAKVVGISRHPRHGNVLALTVVWCTVQLYNVESSATPSSRGGTSVSGRKKVPSIHTTSRELAGADGYSLATDLKISRPERNLYRFDTFRAEWEDEAARYPSTWDK</sequence>
<dbReference type="CDD" id="cd00051">
    <property type="entry name" value="EFh"/>
    <property type="match status" value="2"/>
</dbReference>
<dbReference type="GO" id="GO:0005509">
    <property type="term" value="F:calcium ion binding"/>
    <property type="evidence" value="ECO:0007669"/>
    <property type="project" value="InterPro"/>
</dbReference>
<dbReference type="OrthoDB" id="191686at2759"/>
<name>A0A8T1UVP2_9STRA</name>
<feature type="domain" description="EF-hand" evidence="2">
    <location>
        <begin position="1592"/>
        <end position="1627"/>
    </location>
</feature>
<dbReference type="InterPro" id="IPR002048">
    <property type="entry name" value="EF_hand_dom"/>
</dbReference>
<feature type="domain" description="EF-hand" evidence="2">
    <location>
        <begin position="1628"/>
        <end position="1663"/>
    </location>
</feature>
<feature type="domain" description="Fibronectin type-III" evidence="3">
    <location>
        <begin position="1239"/>
        <end position="1354"/>
    </location>
</feature>
<dbReference type="Pfam" id="PF13499">
    <property type="entry name" value="EF-hand_7"/>
    <property type="match status" value="1"/>
</dbReference>
<feature type="compositionally biased region" description="Basic residues" evidence="1">
    <location>
        <begin position="117"/>
        <end position="127"/>
    </location>
</feature>
<feature type="region of interest" description="Disordered" evidence="1">
    <location>
        <begin position="360"/>
        <end position="385"/>
    </location>
</feature>
<dbReference type="EMBL" id="JAENGZ010000059">
    <property type="protein sequence ID" value="KAG6971101.1"/>
    <property type="molecule type" value="Genomic_DNA"/>
</dbReference>
<dbReference type="CDD" id="cd00063">
    <property type="entry name" value="FN3"/>
    <property type="match status" value="4"/>
</dbReference>
<dbReference type="PROSITE" id="PS00018">
    <property type="entry name" value="EF_HAND_1"/>
    <property type="match status" value="3"/>
</dbReference>
<evidence type="ECO:0008006" key="6">
    <source>
        <dbReference type="Google" id="ProtNLM"/>
    </source>
</evidence>
<feature type="compositionally biased region" description="Basic and acidic residues" evidence="1">
    <location>
        <begin position="131"/>
        <end position="151"/>
    </location>
</feature>
<feature type="compositionally biased region" description="Polar residues" evidence="1">
    <location>
        <begin position="1959"/>
        <end position="1971"/>
    </location>
</feature>
<feature type="domain" description="EF-hand" evidence="2">
    <location>
        <begin position="1380"/>
        <end position="1415"/>
    </location>
</feature>
<dbReference type="Pfam" id="PF13202">
    <property type="entry name" value="EF-hand_5"/>
    <property type="match status" value="1"/>
</dbReference>
<feature type="region of interest" description="Disordered" evidence="1">
    <location>
        <begin position="323"/>
        <end position="347"/>
    </location>
</feature>
<dbReference type="InterPro" id="IPR003961">
    <property type="entry name" value="FN3_dom"/>
</dbReference>
<feature type="region of interest" description="Disordered" evidence="1">
    <location>
        <begin position="113"/>
        <end position="156"/>
    </location>
</feature>
<feature type="compositionally biased region" description="Acidic residues" evidence="1">
    <location>
        <begin position="842"/>
        <end position="852"/>
    </location>
</feature>
<dbReference type="PANTHER" id="PTHR24099">
    <property type="entry name" value="E3 UBIQUITIN-PROTEIN LIGASE TRIM36-RELATED"/>
    <property type="match status" value="1"/>
</dbReference>
<dbReference type="VEuPathDB" id="FungiDB:PC110_g11064"/>
<protein>
    <recommendedName>
        <fullName evidence="6">Calmodulin</fullName>
    </recommendedName>
</protein>
<dbReference type="Proteomes" id="UP000688947">
    <property type="component" value="Unassembled WGS sequence"/>
</dbReference>
<gene>
    <name evidence="4" type="ORF">JG687_00002239</name>
</gene>
<feature type="domain" description="Fibronectin type-III" evidence="3">
    <location>
        <begin position="1738"/>
        <end position="1844"/>
    </location>
</feature>